<proteinExistence type="predicted"/>
<dbReference type="EMBL" id="GBRH01271204">
    <property type="protein sequence ID" value="JAD26691.1"/>
    <property type="molecule type" value="Transcribed_RNA"/>
</dbReference>
<accession>A0A0A8YKI9</accession>
<sequence>MYRSGRLDSPVELGFDRFAHPTQKNEMIRLATLPEPPENHPFGSDSLDSRLNRLQESLPNGP</sequence>
<organism evidence="2">
    <name type="scientific">Arundo donax</name>
    <name type="common">Giant reed</name>
    <name type="synonym">Donax arundinaceus</name>
    <dbReference type="NCBI Taxonomy" id="35708"/>
    <lineage>
        <taxon>Eukaryota</taxon>
        <taxon>Viridiplantae</taxon>
        <taxon>Streptophyta</taxon>
        <taxon>Embryophyta</taxon>
        <taxon>Tracheophyta</taxon>
        <taxon>Spermatophyta</taxon>
        <taxon>Magnoliopsida</taxon>
        <taxon>Liliopsida</taxon>
        <taxon>Poales</taxon>
        <taxon>Poaceae</taxon>
        <taxon>PACMAD clade</taxon>
        <taxon>Arundinoideae</taxon>
        <taxon>Arundineae</taxon>
        <taxon>Arundo</taxon>
    </lineage>
</organism>
<reference evidence="2" key="2">
    <citation type="journal article" date="2015" name="Data Brief">
        <title>Shoot transcriptome of the giant reed, Arundo donax.</title>
        <authorList>
            <person name="Barrero R.A."/>
            <person name="Guerrero F.D."/>
            <person name="Moolhuijzen P."/>
            <person name="Goolsby J.A."/>
            <person name="Tidwell J."/>
            <person name="Bellgard S.E."/>
            <person name="Bellgard M.I."/>
        </authorList>
    </citation>
    <scope>NUCLEOTIDE SEQUENCE</scope>
    <source>
        <tissue evidence="2">Shoot tissue taken approximately 20 cm above the soil surface</tissue>
    </source>
</reference>
<protein>
    <submittedName>
        <fullName evidence="2">Uncharacterized protein</fullName>
    </submittedName>
</protein>
<dbReference type="AlphaFoldDB" id="A0A0A8YKI9"/>
<evidence type="ECO:0000313" key="2">
    <source>
        <dbReference type="EMBL" id="JAD26691.1"/>
    </source>
</evidence>
<feature type="region of interest" description="Disordered" evidence="1">
    <location>
        <begin position="33"/>
        <end position="62"/>
    </location>
</feature>
<evidence type="ECO:0000256" key="1">
    <source>
        <dbReference type="SAM" id="MobiDB-lite"/>
    </source>
</evidence>
<reference evidence="2" key="1">
    <citation type="submission" date="2014-09" db="EMBL/GenBank/DDBJ databases">
        <authorList>
            <person name="Magalhaes I.L.F."/>
            <person name="Oliveira U."/>
            <person name="Santos F.R."/>
            <person name="Vidigal T.H.D.A."/>
            <person name="Brescovit A.D."/>
            <person name="Santos A.J."/>
        </authorList>
    </citation>
    <scope>NUCLEOTIDE SEQUENCE</scope>
    <source>
        <tissue evidence="2">Shoot tissue taken approximately 20 cm above the soil surface</tissue>
    </source>
</reference>
<name>A0A0A8YKI9_ARUDO</name>